<proteinExistence type="predicted"/>
<sequence>MNIFTFIFIAMLCILHLSKLQSNGATNNHKHEDVHSNGVGTQGHEIAPSNGVGTQRQKFVNSNGGQINEHEKDADYYDHEVGADDIKMNEMKTHQENSINKEQEQIVHPKLDDGVCKIHEDVKLDFHHENSTNKEHEQIVHPKLQDGVSKVHEEMKFNFNDDIFGPHISEEEERPQMA</sequence>
<gene>
    <name evidence="2" type="ORF">niasHT_029809</name>
</gene>
<keyword evidence="1" id="KW-0732">Signal</keyword>
<dbReference type="EMBL" id="JBICBT010000845">
    <property type="protein sequence ID" value="KAL3097265.1"/>
    <property type="molecule type" value="Genomic_DNA"/>
</dbReference>
<comment type="caution">
    <text evidence="2">The sequence shown here is derived from an EMBL/GenBank/DDBJ whole genome shotgun (WGS) entry which is preliminary data.</text>
</comment>
<evidence type="ECO:0000313" key="3">
    <source>
        <dbReference type="Proteomes" id="UP001620626"/>
    </source>
</evidence>
<feature type="chain" id="PRO_5044858848" evidence="1">
    <location>
        <begin position="21"/>
        <end position="178"/>
    </location>
</feature>
<dbReference type="Proteomes" id="UP001620626">
    <property type="component" value="Unassembled WGS sequence"/>
</dbReference>
<evidence type="ECO:0000256" key="1">
    <source>
        <dbReference type="SAM" id="SignalP"/>
    </source>
</evidence>
<reference evidence="2 3" key="1">
    <citation type="submission" date="2024-10" db="EMBL/GenBank/DDBJ databases">
        <authorList>
            <person name="Kim D."/>
        </authorList>
    </citation>
    <scope>NUCLEOTIDE SEQUENCE [LARGE SCALE GENOMIC DNA]</scope>
    <source>
        <strain evidence="2">BH-2024</strain>
    </source>
</reference>
<name>A0ABD2K2Z2_9BILA</name>
<organism evidence="2 3">
    <name type="scientific">Heterodera trifolii</name>
    <dbReference type="NCBI Taxonomy" id="157864"/>
    <lineage>
        <taxon>Eukaryota</taxon>
        <taxon>Metazoa</taxon>
        <taxon>Ecdysozoa</taxon>
        <taxon>Nematoda</taxon>
        <taxon>Chromadorea</taxon>
        <taxon>Rhabditida</taxon>
        <taxon>Tylenchina</taxon>
        <taxon>Tylenchomorpha</taxon>
        <taxon>Tylenchoidea</taxon>
        <taxon>Heteroderidae</taxon>
        <taxon>Heteroderinae</taxon>
        <taxon>Heterodera</taxon>
    </lineage>
</organism>
<keyword evidence="3" id="KW-1185">Reference proteome</keyword>
<protein>
    <submittedName>
        <fullName evidence="2">Uncharacterized protein</fullName>
    </submittedName>
</protein>
<feature type="signal peptide" evidence="1">
    <location>
        <begin position="1"/>
        <end position="20"/>
    </location>
</feature>
<dbReference type="AlphaFoldDB" id="A0ABD2K2Z2"/>
<accession>A0ABD2K2Z2</accession>
<evidence type="ECO:0000313" key="2">
    <source>
        <dbReference type="EMBL" id="KAL3097265.1"/>
    </source>
</evidence>